<reference evidence="4" key="1">
    <citation type="journal article" date="2019" name="Int. J. Syst. Evol. Microbiol.">
        <title>The Global Catalogue of Microorganisms (GCM) 10K type strain sequencing project: providing services to taxonomists for standard genome sequencing and annotation.</title>
        <authorList>
            <consortium name="The Broad Institute Genomics Platform"/>
            <consortium name="The Broad Institute Genome Sequencing Center for Infectious Disease"/>
            <person name="Wu L."/>
            <person name="Ma J."/>
        </authorList>
    </citation>
    <scope>NUCLEOTIDE SEQUENCE [LARGE SCALE GENOMIC DNA]</scope>
    <source>
        <strain evidence="4">KCTC 52344</strain>
    </source>
</reference>
<dbReference type="Pfam" id="PF13648">
    <property type="entry name" value="Lipocalin_4"/>
    <property type="match status" value="1"/>
</dbReference>
<feature type="signal peptide" evidence="1">
    <location>
        <begin position="1"/>
        <end position="23"/>
    </location>
</feature>
<keyword evidence="4" id="KW-1185">Reference proteome</keyword>
<dbReference type="EMBL" id="JBHULC010000004">
    <property type="protein sequence ID" value="MFD2519949.1"/>
    <property type="molecule type" value="Genomic_DNA"/>
</dbReference>
<evidence type="ECO:0000313" key="4">
    <source>
        <dbReference type="Proteomes" id="UP001597510"/>
    </source>
</evidence>
<evidence type="ECO:0000259" key="2">
    <source>
        <dbReference type="Pfam" id="PF13648"/>
    </source>
</evidence>
<sequence length="141" mass="15746">MKKNIVILLLLASFGLISGCAKKYDPENPIVGLWVLDTQESVANQNIVTFHRATKFDKDKPGYQIIADGSLVSHQNSSDCGTPPIAYEKAQGDWARNNNAFTINGNFWGGTYTIQYEINQLNANKLQLKQVSSKYNYSIEL</sequence>
<proteinExistence type="predicted"/>
<dbReference type="RefSeq" id="WP_340235358.1">
    <property type="nucleotide sequence ID" value="NZ_JBBEWC010000004.1"/>
</dbReference>
<dbReference type="InterPro" id="IPR024311">
    <property type="entry name" value="Lipocalin-like"/>
</dbReference>
<protein>
    <recommendedName>
        <fullName evidence="2">Lipocalin-like domain-containing protein</fullName>
    </recommendedName>
</protein>
<feature type="chain" id="PRO_5046715711" description="Lipocalin-like domain-containing protein" evidence="1">
    <location>
        <begin position="24"/>
        <end position="141"/>
    </location>
</feature>
<feature type="domain" description="Lipocalin-like" evidence="2">
    <location>
        <begin position="30"/>
        <end position="128"/>
    </location>
</feature>
<evidence type="ECO:0000256" key="1">
    <source>
        <dbReference type="SAM" id="SignalP"/>
    </source>
</evidence>
<organism evidence="3 4">
    <name type="scientific">Emticicia soli</name>
    <dbReference type="NCBI Taxonomy" id="2027878"/>
    <lineage>
        <taxon>Bacteria</taxon>
        <taxon>Pseudomonadati</taxon>
        <taxon>Bacteroidota</taxon>
        <taxon>Cytophagia</taxon>
        <taxon>Cytophagales</taxon>
        <taxon>Leadbetterellaceae</taxon>
        <taxon>Emticicia</taxon>
    </lineage>
</organism>
<evidence type="ECO:0000313" key="3">
    <source>
        <dbReference type="EMBL" id="MFD2519949.1"/>
    </source>
</evidence>
<dbReference type="Proteomes" id="UP001597510">
    <property type="component" value="Unassembled WGS sequence"/>
</dbReference>
<dbReference type="PROSITE" id="PS51257">
    <property type="entry name" value="PROKAR_LIPOPROTEIN"/>
    <property type="match status" value="1"/>
</dbReference>
<comment type="caution">
    <text evidence="3">The sequence shown here is derived from an EMBL/GenBank/DDBJ whole genome shotgun (WGS) entry which is preliminary data.</text>
</comment>
<gene>
    <name evidence="3" type="ORF">ACFSR2_03575</name>
</gene>
<name>A0ABW5J456_9BACT</name>
<accession>A0ABW5J456</accession>
<keyword evidence="1" id="KW-0732">Signal</keyword>